<comment type="subcellular location">
    <subcellularLocation>
        <location evidence="1">Cell outer membrane</location>
        <topology evidence="1">Multi-pass membrane protein</topology>
    </subcellularLocation>
</comment>
<evidence type="ECO:0000259" key="2">
    <source>
        <dbReference type="Pfam" id="PF07715"/>
    </source>
</evidence>
<evidence type="ECO:0000313" key="3">
    <source>
        <dbReference type="EMBL" id="RXG23907.1"/>
    </source>
</evidence>
<dbReference type="EMBL" id="QOVK01000004">
    <property type="protein sequence ID" value="RXG23907.1"/>
    <property type="molecule type" value="Genomic_DNA"/>
</dbReference>
<dbReference type="InterPro" id="IPR018247">
    <property type="entry name" value="EF_Hand_1_Ca_BS"/>
</dbReference>
<keyword evidence="1" id="KW-0813">Transport</keyword>
<accession>A0A4Q0PB17</accession>
<dbReference type="SUPFAM" id="SSF56935">
    <property type="entry name" value="Porins"/>
    <property type="match status" value="1"/>
</dbReference>
<dbReference type="InterPro" id="IPR012910">
    <property type="entry name" value="Plug_dom"/>
</dbReference>
<name>A0A4Q0PB17_9FLAO</name>
<dbReference type="NCBIfam" id="TIGR04056">
    <property type="entry name" value="OMP_RagA_SusC"/>
    <property type="match status" value="1"/>
</dbReference>
<proteinExistence type="inferred from homology"/>
<dbReference type="PROSITE" id="PS52016">
    <property type="entry name" value="TONB_DEPENDENT_REC_3"/>
    <property type="match status" value="1"/>
</dbReference>
<protein>
    <submittedName>
        <fullName evidence="3">TonB-linked SusC/RagA family outer membrane protein</fullName>
    </submittedName>
</protein>
<dbReference type="Pfam" id="PF13715">
    <property type="entry name" value="CarbopepD_reg_2"/>
    <property type="match status" value="1"/>
</dbReference>
<keyword evidence="1" id="KW-0812">Transmembrane</keyword>
<keyword evidence="1" id="KW-0472">Membrane</keyword>
<reference evidence="3 4" key="1">
    <citation type="submission" date="2018-07" db="EMBL/GenBank/DDBJ databases">
        <title>Leeuwenhoekiella genomics.</title>
        <authorList>
            <person name="Tahon G."/>
            <person name="Willems A."/>
        </authorList>
    </citation>
    <scope>NUCLEOTIDE SEQUENCE [LARGE SCALE GENOMIC DNA]</scope>
    <source>
        <strain evidence="3 4">LMG 29608</strain>
    </source>
</reference>
<comment type="caution">
    <text evidence="3">The sequence shown here is derived from an EMBL/GenBank/DDBJ whole genome shotgun (WGS) entry which is preliminary data.</text>
</comment>
<dbReference type="InterPro" id="IPR039426">
    <property type="entry name" value="TonB-dep_rcpt-like"/>
</dbReference>
<dbReference type="FunFam" id="2.170.130.10:FF:000003">
    <property type="entry name" value="SusC/RagA family TonB-linked outer membrane protein"/>
    <property type="match status" value="1"/>
</dbReference>
<dbReference type="Pfam" id="PF07715">
    <property type="entry name" value="Plug"/>
    <property type="match status" value="1"/>
</dbReference>
<organism evidence="3 4">
    <name type="scientific">Leeuwenhoekiella polynyae</name>
    <dbReference type="NCBI Taxonomy" id="1550906"/>
    <lineage>
        <taxon>Bacteria</taxon>
        <taxon>Pseudomonadati</taxon>
        <taxon>Bacteroidota</taxon>
        <taxon>Flavobacteriia</taxon>
        <taxon>Flavobacteriales</taxon>
        <taxon>Flavobacteriaceae</taxon>
        <taxon>Leeuwenhoekiella</taxon>
    </lineage>
</organism>
<dbReference type="Gene3D" id="2.60.40.1120">
    <property type="entry name" value="Carboxypeptidase-like, regulatory domain"/>
    <property type="match status" value="1"/>
</dbReference>
<keyword evidence="1" id="KW-1134">Transmembrane beta strand</keyword>
<evidence type="ECO:0000256" key="1">
    <source>
        <dbReference type="PROSITE-ProRule" id="PRU01360"/>
    </source>
</evidence>
<dbReference type="SUPFAM" id="SSF49464">
    <property type="entry name" value="Carboxypeptidase regulatory domain-like"/>
    <property type="match status" value="1"/>
</dbReference>
<comment type="similarity">
    <text evidence="1">Belongs to the TonB-dependent receptor family.</text>
</comment>
<dbReference type="Proteomes" id="UP000289859">
    <property type="component" value="Unassembled WGS sequence"/>
</dbReference>
<gene>
    <name evidence="3" type="ORF">DSM02_1391</name>
</gene>
<dbReference type="GO" id="GO:0009279">
    <property type="term" value="C:cell outer membrane"/>
    <property type="evidence" value="ECO:0007669"/>
    <property type="project" value="UniProtKB-SubCell"/>
</dbReference>
<dbReference type="Gene3D" id="2.170.130.10">
    <property type="entry name" value="TonB-dependent receptor, plug domain"/>
    <property type="match status" value="1"/>
</dbReference>
<evidence type="ECO:0000313" key="4">
    <source>
        <dbReference type="Proteomes" id="UP000289859"/>
    </source>
</evidence>
<dbReference type="NCBIfam" id="TIGR04057">
    <property type="entry name" value="SusC_RagA_signa"/>
    <property type="match status" value="1"/>
</dbReference>
<feature type="domain" description="TonB-dependent receptor plug" evidence="2">
    <location>
        <begin position="134"/>
        <end position="241"/>
    </location>
</feature>
<dbReference type="InterPro" id="IPR023997">
    <property type="entry name" value="TonB-dep_OMP_SusC/RagA_CS"/>
</dbReference>
<sequence length="1062" mass="117466">MIKKYLMYQKAGIILLLCLLLNSISTDLYGASLSSKPPQKVITGTILEGDSSTPLPGVTIVEKGTKNGTSTDFDGKYSISVSAGATLVFTYVGFVSQEVVVGDESQIDLTLSPDMDTLEETVVIGFGGKQKKGSVVSSITTINPKELKGPTNNLTTMMAGRVSGMIAYQRTGEPGADNSDFFIRGLGTFGSGKRNPLILIDGIESTTTDMARIQPDDIDSFSVLKDAAAASVYGARGANGVVLISTKSGKAGETQFNFRSETRVSANTTNFNFADNITYMNLANEAALTRDRNAILPYSQTKIDRTAQGDNPLLYPSNNWIDQLVKDYTVNQSLNLNVSGGSEKARYYVSGTYNIDNGVLDVAGINNFNSNIKLRNYSIRSNINLQLTPTTEAIIRVSGQFDDYNGPVGGGQAIFNSAVWSNPVAFPAIYPSELLPFIEHPLFGGAPTGVASETLLNNPYAQMVRGYQTRKTSTIRPQLELKQDLSFITEGLRVRTMGYLSRYSTYNVSRQYNPFFYSSYLNPIDGNIELQVLNDGSASSIGTVGQEYLGYDEGDKLLDSRIYNETAINYDRTFGEKHAVSVMLLNLISSYENGNSGSVQSSLASRNHGVSGRFTYAYDNRYMFEGNFGYNGSERFARGSRYGFFPSVGLGYRISNEKFFEPLKDVVSNLKFRVTYGFVGNDQIGNTEDRFFYLSNVNLDDGNYGVSFGQDFGYYRNGVYISRYSNYDIGWEESEQVNLGVDIGLFGDLNIVADIFRQNRTNILQTRSNIGSALGLTATPQANFAKLESYGLDLTADYNKQLGKYLWTQLRANFTYADNEILEYDEVDYPENLAYRSQIGQNASQVYGYIAERLFVDQEEVDNSPTQFGEYTGGDIKYRDVNGDGVISQSDMVPIGNPTTPKIIYGFGGTIGYKAFDLSVFFQGSAGSSFFINPQNISPFVINGGAQNGLLKVVAEDYWSEENRDVYAFWPRLSQTFIENNNQTSTWWMRNGDFLRLKTLEVGFNAPQKFLEKFHIKSLRLYASGLNLAVWSNFDLWDPEMGGNGLGYPIQSVYNLGLQVNF</sequence>
<dbReference type="PROSITE" id="PS00018">
    <property type="entry name" value="EF_HAND_1"/>
    <property type="match status" value="1"/>
</dbReference>
<dbReference type="AlphaFoldDB" id="A0A4Q0PB17"/>
<dbReference type="InterPro" id="IPR023996">
    <property type="entry name" value="TonB-dep_OMP_SusC/RagA"/>
</dbReference>
<keyword evidence="4" id="KW-1185">Reference proteome</keyword>
<dbReference type="InterPro" id="IPR037066">
    <property type="entry name" value="Plug_dom_sf"/>
</dbReference>
<dbReference type="InterPro" id="IPR008969">
    <property type="entry name" value="CarboxyPept-like_regulatory"/>
</dbReference>
<keyword evidence="1" id="KW-0998">Cell outer membrane</keyword>